<dbReference type="Proteomes" id="UP000030701">
    <property type="component" value="Unassembled WGS sequence"/>
</dbReference>
<dbReference type="HOGENOM" id="CLU_150155_0_0_1"/>
<sequence>MELRWHERSIKRDASLSFQGPFSTTANLQLSDLNCIIGTTRLNIMQFSSIFITAAVFVGAISAAAVPDTYIPGIDLNKRSCNEEQFRQCTRNCPTGTGGGPIGCPIGKQQFGIPV</sequence>
<keyword evidence="1" id="KW-0472">Membrane</keyword>
<keyword evidence="1" id="KW-0812">Transmembrane</keyword>
<reference evidence="2" key="1">
    <citation type="submission" date="2011-11" db="EMBL/GenBank/DDBJ databases">
        <title>The Genome Sequence of Fusarium oxysporum Cotton.</title>
        <authorList>
            <consortium name="The Broad Institute Genome Sequencing Platform"/>
            <person name="Ma L.-J."/>
            <person name="Gale L.R."/>
            <person name="Schwartz D.C."/>
            <person name="Zhou S."/>
            <person name="Corby-Kistler H."/>
            <person name="Young S.K."/>
            <person name="Zeng Q."/>
            <person name="Gargeya S."/>
            <person name="Fitzgerald M."/>
            <person name="Haas B."/>
            <person name="Abouelleil A."/>
            <person name="Alvarado L."/>
            <person name="Arachchi H.M."/>
            <person name="Berlin A."/>
            <person name="Brown A."/>
            <person name="Chapman S.B."/>
            <person name="Chen Z."/>
            <person name="Dunbar C."/>
            <person name="Freedman E."/>
            <person name="Gearin G."/>
            <person name="Goldberg J."/>
            <person name="Griggs A."/>
            <person name="Gujja S."/>
            <person name="Heiman D."/>
            <person name="Howarth C."/>
            <person name="Larson L."/>
            <person name="Lui A."/>
            <person name="MacDonald P.J.P."/>
            <person name="Montmayeur A."/>
            <person name="Murphy C."/>
            <person name="Neiman D."/>
            <person name="Pearson M."/>
            <person name="Priest M."/>
            <person name="Roberts A."/>
            <person name="Saif S."/>
            <person name="Shea T."/>
            <person name="Shenoy N."/>
            <person name="Sisk P."/>
            <person name="Stolte C."/>
            <person name="Sykes S."/>
            <person name="Wortman J."/>
            <person name="Nusbaum C."/>
            <person name="Birren B."/>
        </authorList>
    </citation>
    <scope>NUCLEOTIDE SEQUENCE [LARGE SCALE GENOMIC DNA]</scope>
    <source>
        <strain evidence="2">25433</strain>
    </source>
</reference>
<dbReference type="EMBL" id="JH657994">
    <property type="protein sequence ID" value="EXM16676.1"/>
    <property type="molecule type" value="Genomic_DNA"/>
</dbReference>
<reference evidence="2" key="2">
    <citation type="submission" date="2012-05" db="EMBL/GenBank/DDBJ databases">
        <title>The Genome Annotation of Fusarium oxysporum Cotton.</title>
        <authorList>
            <consortium name="The Broad Institute Genomics Platform"/>
            <person name="Ma L.-J."/>
            <person name="Corby-Kistler H."/>
            <person name="Broz K."/>
            <person name="Gale L.R."/>
            <person name="Jonkers W."/>
            <person name="O'Donnell K."/>
            <person name="Ploetz R."/>
            <person name="Steinberg C."/>
            <person name="Schwartz D.C."/>
            <person name="VanEtten H."/>
            <person name="Zhou S."/>
            <person name="Young S.K."/>
            <person name="Zeng Q."/>
            <person name="Gargeya S."/>
            <person name="Fitzgerald M."/>
            <person name="Abouelleil A."/>
            <person name="Alvarado L."/>
            <person name="Chapman S.B."/>
            <person name="Gainer-Dewar J."/>
            <person name="Goldberg J."/>
            <person name="Griggs A."/>
            <person name="Gujja S."/>
            <person name="Hansen M."/>
            <person name="Howarth C."/>
            <person name="Imamovic A."/>
            <person name="Ireland A."/>
            <person name="Larimer J."/>
            <person name="McCowan C."/>
            <person name="Murphy C."/>
            <person name="Pearson M."/>
            <person name="Poon T.W."/>
            <person name="Priest M."/>
            <person name="Roberts A."/>
            <person name="Saif S."/>
            <person name="Shea T."/>
            <person name="Sykes S."/>
            <person name="Wortman J."/>
            <person name="Nusbaum C."/>
            <person name="Birren B."/>
        </authorList>
    </citation>
    <scope>NUCLEOTIDE SEQUENCE</scope>
    <source>
        <strain evidence="2">25433</strain>
    </source>
</reference>
<dbReference type="AlphaFoldDB" id="X0L6S9"/>
<protein>
    <submittedName>
        <fullName evidence="2">Uncharacterized protein</fullName>
    </submittedName>
</protein>
<keyword evidence="1" id="KW-1133">Transmembrane helix</keyword>
<gene>
    <name evidence="2" type="ORF">FOTG_15012</name>
</gene>
<evidence type="ECO:0000256" key="1">
    <source>
        <dbReference type="SAM" id="Phobius"/>
    </source>
</evidence>
<feature type="transmembrane region" description="Helical" evidence="1">
    <location>
        <begin position="47"/>
        <end position="66"/>
    </location>
</feature>
<evidence type="ECO:0000313" key="2">
    <source>
        <dbReference type="EMBL" id="EXM16676.1"/>
    </source>
</evidence>
<accession>X0L6S9</accession>
<name>X0L6S9_FUSOX</name>
<proteinExistence type="predicted"/>
<organism evidence="2">
    <name type="scientific">Fusarium oxysporum f. sp. vasinfectum 25433</name>
    <dbReference type="NCBI Taxonomy" id="1089449"/>
    <lineage>
        <taxon>Eukaryota</taxon>
        <taxon>Fungi</taxon>
        <taxon>Dikarya</taxon>
        <taxon>Ascomycota</taxon>
        <taxon>Pezizomycotina</taxon>
        <taxon>Sordariomycetes</taxon>
        <taxon>Hypocreomycetidae</taxon>
        <taxon>Hypocreales</taxon>
        <taxon>Nectriaceae</taxon>
        <taxon>Fusarium</taxon>
        <taxon>Fusarium oxysporum species complex</taxon>
    </lineage>
</organism>